<dbReference type="STRING" id="578461.R0KSG1"/>
<dbReference type="GO" id="GO:0007165">
    <property type="term" value="P:signal transduction"/>
    <property type="evidence" value="ECO:0007669"/>
    <property type="project" value="TreeGrafter"/>
</dbReference>
<protein>
    <submittedName>
        <fullName evidence="10">Serine/threonine-protein kinase ppk23</fullName>
    </submittedName>
</protein>
<dbReference type="SMART" id="SM00220">
    <property type="entry name" value="S_TKc"/>
    <property type="match status" value="1"/>
</dbReference>
<dbReference type="GO" id="GO:0010468">
    <property type="term" value="P:regulation of gene expression"/>
    <property type="evidence" value="ECO:0007669"/>
    <property type="project" value="TreeGrafter"/>
</dbReference>
<dbReference type="HOGENOM" id="CLU_000288_181_1_1"/>
<dbReference type="EMBL" id="KB908971">
    <property type="protein sequence ID" value="EOB13706.1"/>
    <property type="molecule type" value="Genomic_DNA"/>
</dbReference>
<dbReference type="InterPro" id="IPR000719">
    <property type="entry name" value="Prot_kinase_dom"/>
</dbReference>
<evidence type="ECO:0000256" key="5">
    <source>
        <dbReference type="ARBA" id="ARBA00022741"/>
    </source>
</evidence>
<dbReference type="GO" id="GO:0005524">
    <property type="term" value="F:ATP binding"/>
    <property type="evidence" value="ECO:0007669"/>
    <property type="project" value="UniProtKB-KW"/>
</dbReference>
<evidence type="ECO:0000259" key="9">
    <source>
        <dbReference type="PROSITE" id="PS50011"/>
    </source>
</evidence>
<sequence>MLKKSFKCRESQSYSVIRRVCNGTFGSVYEVMDSKTKNRYAMKNLSKNLCFDTNGFSILYLREITILKKINHKNIIRLIEVTKGTEITDLSLVMEYCDMDLKSLIYTAKSIPYVVIKFIFRQIVEGVAFLHSEKLLHRDLKPSNILLNSDGTVKIGDFGLTRYYKPNMTNLVVTLWYRSIELLLGCDNYDYSIDIWSLACIFVEIVNGKPLFPGEGEINQINEIITHLGNIKEDDFVDYKIEHLNLIKDTGIHDSAKMDSKLVSIPDDDQIIIKNMLNYNPKKRTSASELLKTSLCDDNSETEGREFFRNFCKNDHPYEYGGQTRKNKEKYRRL</sequence>
<keyword evidence="5" id="KW-0547">Nucleotide-binding</keyword>
<name>R0KSG1_NOSB1</name>
<comment type="subcellular location">
    <subcellularLocation>
        <location evidence="1">Nucleus</location>
    </subcellularLocation>
</comment>
<keyword evidence="3" id="KW-0723">Serine/threonine-protein kinase</keyword>
<dbReference type="Pfam" id="PF00069">
    <property type="entry name" value="Pkinase"/>
    <property type="match status" value="1"/>
</dbReference>
<dbReference type="GO" id="GO:0000082">
    <property type="term" value="P:G1/S transition of mitotic cell cycle"/>
    <property type="evidence" value="ECO:0007669"/>
    <property type="project" value="TreeGrafter"/>
</dbReference>
<evidence type="ECO:0000313" key="11">
    <source>
        <dbReference type="Proteomes" id="UP000016927"/>
    </source>
</evidence>
<dbReference type="Gene3D" id="1.10.510.10">
    <property type="entry name" value="Transferase(Phosphotransferase) domain 1"/>
    <property type="match status" value="1"/>
</dbReference>
<dbReference type="AlphaFoldDB" id="R0KSG1"/>
<dbReference type="Gene3D" id="3.30.200.20">
    <property type="entry name" value="Phosphorylase Kinase, domain 1"/>
    <property type="match status" value="1"/>
</dbReference>
<evidence type="ECO:0000256" key="6">
    <source>
        <dbReference type="ARBA" id="ARBA00022777"/>
    </source>
</evidence>
<dbReference type="PROSITE" id="PS50011">
    <property type="entry name" value="PROTEIN_KINASE_DOM"/>
    <property type="match status" value="1"/>
</dbReference>
<dbReference type="InterPro" id="IPR050108">
    <property type="entry name" value="CDK"/>
</dbReference>
<dbReference type="PANTHER" id="PTHR24056">
    <property type="entry name" value="CELL DIVISION PROTEIN KINASE"/>
    <property type="match status" value="1"/>
</dbReference>
<evidence type="ECO:0000256" key="2">
    <source>
        <dbReference type="ARBA" id="ARBA00006485"/>
    </source>
</evidence>
<dbReference type="PROSITE" id="PS00108">
    <property type="entry name" value="PROTEIN_KINASE_ST"/>
    <property type="match status" value="1"/>
</dbReference>
<evidence type="ECO:0000256" key="3">
    <source>
        <dbReference type="ARBA" id="ARBA00022527"/>
    </source>
</evidence>
<keyword evidence="4" id="KW-0808">Transferase</keyword>
<gene>
    <name evidence="10" type="primary">PPK23</name>
    <name evidence="10" type="ORF">NBO_63g0025</name>
</gene>
<dbReference type="Proteomes" id="UP000016927">
    <property type="component" value="Unassembled WGS sequence"/>
</dbReference>
<evidence type="ECO:0000313" key="10">
    <source>
        <dbReference type="EMBL" id="EOB13706.1"/>
    </source>
</evidence>
<dbReference type="GO" id="GO:0000307">
    <property type="term" value="C:cyclin-dependent protein kinase holoenzyme complex"/>
    <property type="evidence" value="ECO:0007669"/>
    <property type="project" value="TreeGrafter"/>
</dbReference>
<accession>R0KSG1</accession>
<dbReference type="PANTHER" id="PTHR24056:SF550">
    <property type="entry name" value="CHROMOSOME UNDETERMINED SCAFFOLD_44, WHOLE GENOME SHOTGUN SEQUENCE"/>
    <property type="match status" value="1"/>
</dbReference>
<organism evidence="10 11">
    <name type="scientific">Nosema bombycis (strain CQ1 / CVCC 102059)</name>
    <name type="common">Microsporidian parasite</name>
    <name type="synonym">Pebrine of silkworm</name>
    <dbReference type="NCBI Taxonomy" id="578461"/>
    <lineage>
        <taxon>Eukaryota</taxon>
        <taxon>Fungi</taxon>
        <taxon>Fungi incertae sedis</taxon>
        <taxon>Microsporidia</taxon>
        <taxon>Nosematidae</taxon>
        <taxon>Nosema</taxon>
    </lineage>
</organism>
<dbReference type="GO" id="GO:0030332">
    <property type="term" value="F:cyclin binding"/>
    <property type="evidence" value="ECO:0007669"/>
    <property type="project" value="TreeGrafter"/>
</dbReference>
<dbReference type="OrthoDB" id="1732493at2759"/>
<dbReference type="InterPro" id="IPR011009">
    <property type="entry name" value="Kinase-like_dom_sf"/>
</dbReference>
<keyword evidence="6 10" id="KW-0418">Kinase</keyword>
<dbReference type="VEuPathDB" id="MicrosporidiaDB:NBO_63g0025"/>
<keyword evidence="7" id="KW-0067">ATP-binding</keyword>
<reference evidence="10 11" key="1">
    <citation type="journal article" date="2013" name="BMC Genomics">
        <title>Comparative genomics of parasitic silkworm microsporidia reveal an association between genome expansion and host adaptation.</title>
        <authorList>
            <person name="Pan G."/>
            <person name="Xu J."/>
            <person name="Li T."/>
            <person name="Xia Q."/>
            <person name="Liu S.L."/>
            <person name="Zhang G."/>
            <person name="Li S."/>
            <person name="Li C."/>
            <person name="Liu H."/>
            <person name="Yang L."/>
            <person name="Liu T."/>
            <person name="Zhang X."/>
            <person name="Wu Z."/>
            <person name="Fan W."/>
            <person name="Dang X."/>
            <person name="Xiang H."/>
            <person name="Tao M."/>
            <person name="Li Y."/>
            <person name="Hu J."/>
            <person name="Li Z."/>
            <person name="Lin L."/>
            <person name="Luo J."/>
            <person name="Geng L."/>
            <person name="Wang L."/>
            <person name="Long M."/>
            <person name="Wan Y."/>
            <person name="He N."/>
            <person name="Zhang Z."/>
            <person name="Lu C."/>
            <person name="Keeling P.J."/>
            <person name="Wang J."/>
            <person name="Xiang Z."/>
            <person name="Zhou Z."/>
        </authorList>
    </citation>
    <scope>NUCLEOTIDE SEQUENCE [LARGE SCALE GENOMIC DNA]</scope>
    <source>
        <strain evidence="11">CQ1 / CVCC 102059</strain>
    </source>
</reference>
<dbReference type="InterPro" id="IPR008271">
    <property type="entry name" value="Ser/Thr_kinase_AS"/>
</dbReference>
<keyword evidence="8" id="KW-0539">Nucleus</keyword>
<evidence type="ECO:0000256" key="8">
    <source>
        <dbReference type="ARBA" id="ARBA00023242"/>
    </source>
</evidence>
<evidence type="ECO:0000256" key="7">
    <source>
        <dbReference type="ARBA" id="ARBA00022840"/>
    </source>
</evidence>
<evidence type="ECO:0000256" key="4">
    <source>
        <dbReference type="ARBA" id="ARBA00022679"/>
    </source>
</evidence>
<keyword evidence="11" id="KW-1185">Reference proteome</keyword>
<comment type="similarity">
    <text evidence="2">Belongs to the protein kinase superfamily. CMGC Ser/Thr protein kinase family. CDC2/CDKX subfamily.</text>
</comment>
<dbReference type="GO" id="GO:0004693">
    <property type="term" value="F:cyclin-dependent protein serine/threonine kinase activity"/>
    <property type="evidence" value="ECO:0007669"/>
    <property type="project" value="TreeGrafter"/>
</dbReference>
<dbReference type="GO" id="GO:0005634">
    <property type="term" value="C:nucleus"/>
    <property type="evidence" value="ECO:0007669"/>
    <property type="project" value="UniProtKB-SubCell"/>
</dbReference>
<dbReference type="FunFam" id="1.10.510.10:FF:000624">
    <property type="entry name" value="Mitogen-activated protein kinase"/>
    <property type="match status" value="1"/>
</dbReference>
<dbReference type="GO" id="GO:0005737">
    <property type="term" value="C:cytoplasm"/>
    <property type="evidence" value="ECO:0007669"/>
    <property type="project" value="TreeGrafter"/>
</dbReference>
<dbReference type="SUPFAM" id="SSF56112">
    <property type="entry name" value="Protein kinase-like (PK-like)"/>
    <property type="match status" value="1"/>
</dbReference>
<evidence type="ECO:0000256" key="1">
    <source>
        <dbReference type="ARBA" id="ARBA00004123"/>
    </source>
</evidence>
<dbReference type="GO" id="GO:0010389">
    <property type="term" value="P:regulation of G2/M transition of mitotic cell cycle"/>
    <property type="evidence" value="ECO:0007669"/>
    <property type="project" value="TreeGrafter"/>
</dbReference>
<feature type="domain" description="Protein kinase" evidence="9">
    <location>
        <begin position="14"/>
        <end position="308"/>
    </location>
</feature>
<proteinExistence type="inferred from homology"/>